<evidence type="ECO:0000256" key="1">
    <source>
        <dbReference type="SAM" id="MobiDB-lite"/>
    </source>
</evidence>
<feature type="compositionally biased region" description="Polar residues" evidence="1">
    <location>
        <begin position="1"/>
        <end position="24"/>
    </location>
</feature>
<feature type="region of interest" description="Disordered" evidence="1">
    <location>
        <begin position="1"/>
        <end position="25"/>
    </location>
</feature>
<feature type="region of interest" description="Disordered" evidence="1">
    <location>
        <begin position="52"/>
        <end position="121"/>
    </location>
</feature>
<name>A0A1B6FGE4_9HEMI</name>
<accession>A0A1B6FGE4</accession>
<dbReference type="AlphaFoldDB" id="A0A1B6FGE4"/>
<evidence type="ECO:0000313" key="2">
    <source>
        <dbReference type="EMBL" id="JAS49278.1"/>
    </source>
</evidence>
<protein>
    <submittedName>
        <fullName evidence="2">Uncharacterized protein</fullName>
    </submittedName>
</protein>
<organism evidence="2">
    <name type="scientific">Cuerna arida</name>
    <dbReference type="NCBI Taxonomy" id="1464854"/>
    <lineage>
        <taxon>Eukaryota</taxon>
        <taxon>Metazoa</taxon>
        <taxon>Ecdysozoa</taxon>
        <taxon>Arthropoda</taxon>
        <taxon>Hexapoda</taxon>
        <taxon>Insecta</taxon>
        <taxon>Pterygota</taxon>
        <taxon>Neoptera</taxon>
        <taxon>Paraneoptera</taxon>
        <taxon>Hemiptera</taxon>
        <taxon>Auchenorrhyncha</taxon>
        <taxon>Membracoidea</taxon>
        <taxon>Cicadellidae</taxon>
        <taxon>Cicadellinae</taxon>
        <taxon>Proconiini</taxon>
        <taxon>Cuerna</taxon>
    </lineage>
</organism>
<feature type="non-terminal residue" evidence="2">
    <location>
        <position position="161"/>
    </location>
</feature>
<dbReference type="EMBL" id="GECZ01020491">
    <property type="protein sequence ID" value="JAS49278.1"/>
    <property type="molecule type" value="Transcribed_RNA"/>
</dbReference>
<sequence length="161" mass="17920">ANESQAASVQEVSQPPMTVQNASPQDYLLPSYYTFNKGEPFYVEKDPLTGAIDFNKKTTPKSADKVESNTSSGIQDEKSAPSDDSESDYFYDDQEFADDGIDRKDGNIEGPNIYRPNDIFQNPYKISPDLHQFLNLPVHYSSGDKFPLISSSYANTKVQGT</sequence>
<feature type="compositionally biased region" description="Acidic residues" evidence="1">
    <location>
        <begin position="83"/>
        <end position="99"/>
    </location>
</feature>
<feature type="non-terminal residue" evidence="2">
    <location>
        <position position="1"/>
    </location>
</feature>
<gene>
    <name evidence="2" type="ORF">g.47114</name>
</gene>
<reference evidence="2" key="1">
    <citation type="submission" date="2015-11" db="EMBL/GenBank/DDBJ databases">
        <title>De novo transcriptome assembly of four potential Pierce s Disease insect vectors from Arizona vineyards.</title>
        <authorList>
            <person name="Tassone E.E."/>
        </authorList>
    </citation>
    <scope>NUCLEOTIDE SEQUENCE</scope>
</reference>
<proteinExistence type="predicted"/>